<proteinExistence type="predicted"/>
<feature type="chain" id="PRO_5031244784" evidence="1">
    <location>
        <begin position="25"/>
        <end position="382"/>
    </location>
</feature>
<dbReference type="AlphaFoldDB" id="A0A7W5E2Z3"/>
<dbReference type="RefSeq" id="WP_184307719.1">
    <property type="nucleotide sequence ID" value="NZ_JACHXU010000022.1"/>
</dbReference>
<protein>
    <submittedName>
        <fullName evidence="2">Uncharacterized protein</fullName>
    </submittedName>
</protein>
<gene>
    <name evidence="2" type="ORF">FHS27_005095</name>
</gene>
<evidence type="ECO:0000313" key="2">
    <source>
        <dbReference type="EMBL" id="MBB3209255.1"/>
    </source>
</evidence>
<comment type="caution">
    <text evidence="2">The sequence shown here is derived from an EMBL/GenBank/DDBJ whole genome shotgun (WGS) entry which is preliminary data.</text>
</comment>
<keyword evidence="3" id="KW-1185">Reference proteome</keyword>
<organism evidence="2 3">
    <name type="scientific">Aporhodopirellula rubra</name>
    <dbReference type="NCBI Taxonomy" id="980271"/>
    <lineage>
        <taxon>Bacteria</taxon>
        <taxon>Pseudomonadati</taxon>
        <taxon>Planctomycetota</taxon>
        <taxon>Planctomycetia</taxon>
        <taxon>Pirellulales</taxon>
        <taxon>Pirellulaceae</taxon>
        <taxon>Aporhodopirellula</taxon>
    </lineage>
</organism>
<dbReference type="SUPFAM" id="SSF51445">
    <property type="entry name" value="(Trans)glycosidases"/>
    <property type="match status" value="1"/>
</dbReference>
<feature type="signal peptide" evidence="1">
    <location>
        <begin position="1"/>
        <end position="24"/>
    </location>
</feature>
<evidence type="ECO:0000256" key="1">
    <source>
        <dbReference type="SAM" id="SignalP"/>
    </source>
</evidence>
<dbReference type="Proteomes" id="UP000536179">
    <property type="component" value="Unassembled WGS sequence"/>
</dbReference>
<reference evidence="2 3" key="1">
    <citation type="submission" date="2020-08" db="EMBL/GenBank/DDBJ databases">
        <title>Genomic Encyclopedia of Type Strains, Phase III (KMG-III): the genomes of soil and plant-associated and newly described type strains.</title>
        <authorList>
            <person name="Whitman W."/>
        </authorList>
    </citation>
    <scope>NUCLEOTIDE SEQUENCE [LARGE SCALE GENOMIC DNA]</scope>
    <source>
        <strain evidence="2 3">CECT 8075</strain>
    </source>
</reference>
<sequence length="382" mass="42714">MNKRATWIGLAVTMSLGFSAFATAQATKTVTFNTRDKGVPRVIKEWGIDATWVNYYNAKASLKNAGDQIDFIRIGFYLHEQTNEDGSLSDGQIEKLDGALRFVDMVDEEMPVMLSPCNMAGIIDWYKNSDGTAKVDRWFNVMLRSKQYVESKGHKVVSVEVFNEPDFRKWNMGKAADLNHLLGMCATPEVKRIGPSTLATQPASDWYQVIRANVEVGSTHTLGGNMMQYVEFINLVKQHRKQFMNPEVHALVEAIVGAELGIDSVCWWDQINKGRAAFMKANLGKRLAFVPVVENWSAACVYRSPDEVLYGFASTNERTNGKDTVYDFVCLDNDVTYCLNGNAKKGVSVKKGQPFKVQAKVEGQGKESITKWFTIIPSDKGN</sequence>
<evidence type="ECO:0000313" key="3">
    <source>
        <dbReference type="Proteomes" id="UP000536179"/>
    </source>
</evidence>
<accession>A0A7W5E2Z3</accession>
<keyword evidence="1" id="KW-0732">Signal</keyword>
<dbReference type="InterPro" id="IPR017853">
    <property type="entry name" value="GH"/>
</dbReference>
<name>A0A7W5E2Z3_9BACT</name>
<dbReference type="EMBL" id="JACHXU010000022">
    <property type="protein sequence ID" value="MBB3209255.1"/>
    <property type="molecule type" value="Genomic_DNA"/>
</dbReference>